<feature type="transmembrane region" description="Helical" evidence="8">
    <location>
        <begin position="180"/>
        <end position="202"/>
    </location>
</feature>
<keyword evidence="7 8" id="KW-0472">Membrane</keyword>
<comment type="similarity">
    <text evidence="2">Belongs to the amino acid-polyamine-organocation (APC) superfamily. Spore germination protein (SGP) (TC 2.A.3.9) family.</text>
</comment>
<dbReference type="PANTHER" id="PTHR34975">
    <property type="entry name" value="SPORE GERMINATION PROTEIN A2"/>
    <property type="match status" value="1"/>
</dbReference>
<dbReference type="Pfam" id="PF03845">
    <property type="entry name" value="Spore_permease"/>
    <property type="match status" value="1"/>
</dbReference>
<evidence type="ECO:0000313" key="9">
    <source>
        <dbReference type="EMBL" id="MBC8535403.1"/>
    </source>
</evidence>
<feature type="transmembrane region" description="Helical" evidence="8">
    <location>
        <begin position="333"/>
        <end position="355"/>
    </location>
</feature>
<evidence type="ECO:0000256" key="5">
    <source>
        <dbReference type="ARBA" id="ARBA00022692"/>
    </source>
</evidence>
<feature type="transmembrane region" description="Helical" evidence="8">
    <location>
        <begin position="265"/>
        <end position="291"/>
    </location>
</feature>
<keyword evidence="10" id="KW-1185">Reference proteome</keyword>
<evidence type="ECO:0000256" key="1">
    <source>
        <dbReference type="ARBA" id="ARBA00004141"/>
    </source>
</evidence>
<evidence type="ECO:0000313" key="10">
    <source>
        <dbReference type="Proteomes" id="UP000620366"/>
    </source>
</evidence>
<dbReference type="EMBL" id="JACRSP010000001">
    <property type="protein sequence ID" value="MBC8535403.1"/>
    <property type="molecule type" value="Genomic_DNA"/>
</dbReference>
<feature type="transmembrane region" description="Helical" evidence="8">
    <location>
        <begin position="303"/>
        <end position="321"/>
    </location>
</feature>
<dbReference type="GO" id="GO:0016020">
    <property type="term" value="C:membrane"/>
    <property type="evidence" value="ECO:0007669"/>
    <property type="project" value="UniProtKB-SubCell"/>
</dbReference>
<accession>A0A926DBC7</accession>
<reference evidence="9" key="1">
    <citation type="submission" date="2020-08" db="EMBL/GenBank/DDBJ databases">
        <title>Genome public.</title>
        <authorList>
            <person name="Liu C."/>
            <person name="Sun Q."/>
        </authorList>
    </citation>
    <scope>NUCLEOTIDE SEQUENCE</scope>
    <source>
        <strain evidence="9">BX7</strain>
    </source>
</reference>
<feature type="transmembrane region" description="Helical" evidence="8">
    <location>
        <begin position="109"/>
        <end position="130"/>
    </location>
</feature>
<dbReference type="InterPro" id="IPR004761">
    <property type="entry name" value="Spore_GerAB"/>
</dbReference>
<feature type="transmembrane region" description="Helical" evidence="8">
    <location>
        <begin position="142"/>
        <end position="160"/>
    </location>
</feature>
<evidence type="ECO:0000256" key="8">
    <source>
        <dbReference type="SAM" id="Phobius"/>
    </source>
</evidence>
<feature type="transmembrane region" description="Helical" evidence="8">
    <location>
        <begin position="80"/>
        <end position="103"/>
    </location>
</feature>
<gene>
    <name evidence="9" type="ORF">H8695_01665</name>
</gene>
<dbReference type="Proteomes" id="UP000620366">
    <property type="component" value="Unassembled WGS sequence"/>
</dbReference>
<protein>
    <submittedName>
        <fullName evidence="9">GerAB/ArcD/ProY family transporter</fullName>
    </submittedName>
</protein>
<organism evidence="9 10">
    <name type="scientific">Feifania hominis</name>
    <dbReference type="NCBI Taxonomy" id="2763660"/>
    <lineage>
        <taxon>Bacteria</taxon>
        <taxon>Bacillati</taxon>
        <taxon>Bacillota</taxon>
        <taxon>Clostridia</taxon>
        <taxon>Eubacteriales</taxon>
        <taxon>Feifaniaceae</taxon>
        <taxon>Feifania</taxon>
    </lineage>
</organism>
<evidence type="ECO:0000256" key="6">
    <source>
        <dbReference type="ARBA" id="ARBA00022989"/>
    </source>
</evidence>
<feature type="transmembrane region" description="Helical" evidence="8">
    <location>
        <begin position="37"/>
        <end position="59"/>
    </location>
</feature>
<comment type="caution">
    <text evidence="9">The sequence shown here is derived from an EMBL/GenBank/DDBJ whole genome shotgun (WGS) entry which is preliminary data.</text>
</comment>
<name>A0A926DBC7_9FIRM</name>
<keyword evidence="4" id="KW-0309">Germination</keyword>
<dbReference type="RefSeq" id="WP_249299116.1">
    <property type="nucleotide sequence ID" value="NZ_JACRSP010000001.1"/>
</dbReference>
<proteinExistence type="inferred from homology"/>
<feature type="transmembrane region" description="Helical" evidence="8">
    <location>
        <begin position="214"/>
        <end position="231"/>
    </location>
</feature>
<evidence type="ECO:0000256" key="4">
    <source>
        <dbReference type="ARBA" id="ARBA00022544"/>
    </source>
</evidence>
<dbReference type="PANTHER" id="PTHR34975:SF2">
    <property type="entry name" value="SPORE GERMINATION PROTEIN A2"/>
    <property type="match status" value="1"/>
</dbReference>
<comment type="subcellular location">
    <subcellularLocation>
        <location evidence="1">Membrane</location>
        <topology evidence="1">Multi-pass membrane protein</topology>
    </subcellularLocation>
</comment>
<keyword evidence="3" id="KW-0813">Transport</keyword>
<keyword evidence="5 8" id="KW-0812">Transmembrane</keyword>
<evidence type="ECO:0000256" key="2">
    <source>
        <dbReference type="ARBA" id="ARBA00007998"/>
    </source>
</evidence>
<dbReference type="AlphaFoldDB" id="A0A926DBC7"/>
<keyword evidence="6 8" id="KW-1133">Transmembrane helix</keyword>
<evidence type="ECO:0000256" key="7">
    <source>
        <dbReference type="ARBA" id="ARBA00023136"/>
    </source>
</evidence>
<evidence type="ECO:0000256" key="3">
    <source>
        <dbReference type="ARBA" id="ARBA00022448"/>
    </source>
</evidence>
<dbReference type="GO" id="GO:0009847">
    <property type="term" value="P:spore germination"/>
    <property type="evidence" value="ECO:0007669"/>
    <property type="project" value="InterPro"/>
</dbReference>
<feature type="transmembrane region" description="Helical" evidence="8">
    <location>
        <begin position="12"/>
        <end position="31"/>
    </location>
</feature>
<sequence length="361" mass="38628">MKRSHFALTPLQLYIVGFTLVISGTVILTNALKITLFPFFAILIGTVFALPVGFLLGAAGSITGGRPLREALTLAVGKPIAVTISVFVSLFSLVAAAGLLQFMTGLVNLLSVVSFPSFITIASVLLVAGYGVHCGFDALGRFSLFGVPLLLAGLVLLNILSSSQFDFRYLLPMVPDWSSLFDGAAVTLLIPFTLPILLINLTGSFPKGKKSTKPLVLSFATGGVFLALVALRDVLVLGSPTVSAAAYPTIAALSVLRIDSVLERIDAIICAAYFIFMMVALIACLCSAVEGFASLTPRIRRPVWTWGLCAVLFVLLFWVRPAPLLNLSVILHLRYLLLAVFLLIPAACFGCLFYGRRKGRL</sequence>